<dbReference type="EMBL" id="BAAADJ010000021">
    <property type="protein sequence ID" value="GAA0329289.1"/>
    <property type="molecule type" value="Genomic_DNA"/>
</dbReference>
<comment type="caution">
    <text evidence="4">The sequence shown here is derived from an EMBL/GenBank/DDBJ whole genome shotgun (WGS) entry which is preliminary data.</text>
</comment>
<keyword evidence="1" id="KW-0732">Signal</keyword>
<dbReference type="Proteomes" id="UP001500782">
    <property type="component" value="Unassembled WGS sequence"/>
</dbReference>
<dbReference type="PANTHER" id="PTHR10514">
    <property type="entry name" value="ANGIOTENSIN-CONVERTING ENZYME"/>
    <property type="match status" value="1"/>
</dbReference>
<proteinExistence type="predicted"/>
<dbReference type="RefSeq" id="WP_343798656.1">
    <property type="nucleotide sequence ID" value="NZ_BAAADJ010000021.1"/>
</dbReference>
<evidence type="ECO:0000256" key="1">
    <source>
        <dbReference type="ARBA" id="ARBA00022729"/>
    </source>
</evidence>
<accession>A0ABN0W8W1</accession>
<dbReference type="PANTHER" id="PTHR10514:SF27">
    <property type="entry name" value="ANGIOTENSIN-CONVERTING ENZYME"/>
    <property type="match status" value="1"/>
</dbReference>
<dbReference type="Gene3D" id="1.10.1370.30">
    <property type="match status" value="1"/>
</dbReference>
<protein>
    <recommendedName>
        <fullName evidence="6">Peptidase M3A and M3B thimet/oligopeptidase F</fullName>
    </recommendedName>
</protein>
<dbReference type="SUPFAM" id="SSF55486">
    <property type="entry name" value="Metalloproteases ('zincins'), catalytic domain"/>
    <property type="match status" value="1"/>
</dbReference>
<keyword evidence="2" id="KW-1015">Disulfide bond</keyword>
<gene>
    <name evidence="4" type="ORF">GCM10008967_19730</name>
</gene>
<name>A0ABN0W8W1_9BACI</name>
<evidence type="ECO:0008006" key="6">
    <source>
        <dbReference type="Google" id="ProtNLM"/>
    </source>
</evidence>
<keyword evidence="5" id="KW-1185">Reference proteome</keyword>
<evidence type="ECO:0000256" key="2">
    <source>
        <dbReference type="ARBA" id="ARBA00023157"/>
    </source>
</evidence>
<evidence type="ECO:0000313" key="5">
    <source>
        <dbReference type="Proteomes" id="UP001500782"/>
    </source>
</evidence>
<sequence length="535" mass="62689">MKASIFLEGVNNDIQTLVTPLSLAAWGAQTTGETHWVDELTAAEIKLNHFFSDRERFNQIKELLNGGYHLSEVERRQLTLLVNEMESKQLPKEVLEAKAKASAELNHLYNTYNPEMDGKTYMPNDIRSILSESKDEKERENAWKASKQVGKVVSSKLLKLVRLRNESARFLGYSDYYEMAFKGQELDLDEIFSMFHQFLKDTDSVFREWKMELDEELAKKYGITISELKPWHYEDPFFQKAPSTDQLDLNHLFKSQNVTDLTIKTFELLGMDIQDILEKSDLEPRKGKNPTAFCMNVNREGDVRVLCNIAPSHYWMGTMLHEFAHATYDKLVDTRLPYLLRTPSHILTTEAMAMMFGRMVENPEWLEKVLKLDKAAIAHMKPALQKYQLFTSLISARFIITFVFFERELYKDPEQDLNQLWWELVEEIQHIKAPKERVIEPDWAAKIHFTLAPVYYQNYLLGEFMAYQIHDFIKEYISDEFFHGRVGHYLTQKVYRPGALYSWNDLLMKLTGESLQYHSFIKEINLLPPQKVNID</sequence>
<organism evidence="4 5">
    <name type="scientific">Bacillus carboniphilus</name>
    <dbReference type="NCBI Taxonomy" id="86663"/>
    <lineage>
        <taxon>Bacteria</taxon>
        <taxon>Bacillati</taxon>
        <taxon>Bacillota</taxon>
        <taxon>Bacilli</taxon>
        <taxon>Bacillales</taxon>
        <taxon>Bacillaceae</taxon>
        <taxon>Bacillus</taxon>
    </lineage>
</organism>
<dbReference type="InterPro" id="IPR001548">
    <property type="entry name" value="Peptidase_M2"/>
</dbReference>
<dbReference type="Pfam" id="PF01401">
    <property type="entry name" value="Peptidase_M2"/>
    <property type="match status" value="1"/>
</dbReference>
<keyword evidence="3" id="KW-0325">Glycoprotein</keyword>
<evidence type="ECO:0000313" key="4">
    <source>
        <dbReference type="EMBL" id="GAA0329289.1"/>
    </source>
</evidence>
<reference evidence="4 5" key="1">
    <citation type="journal article" date="2019" name="Int. J. Syst. Evol. Microbiol.">
        <title>The Global Catalogue of Microorganisms (GCM) 10K type strain sequencing project: providing services to taxonomists for standard genome sequencing and annotation.</title>
        <authorList>
            <consortium name="The Broad Institute Genomics Platform"/>
            <consortium name="The Broad Institute Genome Sequencing Center for Infectious Disease"/>
            <person name="Wu L."/>
            <person name="Ma J."/>
        </authorList>
    </citation>
    <scope>NUCLEOTIDE SEQUENCE [LARGE SCALE GENOMIC DNA]</scope>
    <source>
        <strain evidence="4 5">JCM 9731</strain>
    </source>
</reference>
<evidence type="ECO:0000256" key="3">
    <source>
        <dbReference type="ARBA" id="ARBA00023180"/>
    </source>
</evidence>